<evidence type="ECO:0000313" key="3">
    <source>
        <dbReference type="Proteomes" id="UP001596143"/>
    </source>
</evidence>
<dbReference type="Pfam" id="PF14036">
    <property type="entry name" value="YlaH"/>
    <property type="match status" value="1"/>
</dbReference>
<gene>
    <name evidence="2" type="ORF">ACFPTR_00540</name>
</gene>
<dbReference type="Proteomes" id="UP001596143">
    <property type="component" value="Unassembled WGS sequence"/>
</dbReference>
<feature type="transmembrane region" description="Helical" evidence="1">
    <location>
        <begin position="23"/>
        <end position="43"/>
    </location>
</feature>
<accession>A0ABW0U1N3</accession>
<reference evidence="3" key="1">
    <citation type="journal article" date="2019" name="Int. J. Syst. Evol. Microbiol.">
        <title>The Global Catalogue of Microorganisms (GCM) 10K type strain sequencing project: providing services to taxonomists for standard genome sequencing and annotation.</title>
        <authorList>
            <consortium name="The Broad Institute Genomics Platform"/>
            <consortium name="The Broad Institute Genome Sequencing Center for Infectious Disease"/>
            <person name="Wu L."/>
            <person name="Ma J."/>
        </authorList>
    </citation>
    <scope>NUCLEOTIDE SEQUENCE [LARGE SCALE GENOMIC DNA]</scope>
    <source>
        <strain evidence="3">CGMCC 1.15790</strain>
    </source>
</reference>
<evidence type="ECO:0000313" key="2">
    <source>
        <dbReference type="EMBL" id="MFC5627382.1"/>
    </source>
</evidence>
<name>A0ABW0U1N3_9BACI</name>
<organism evidence="2 3">
    <name type="scientific">Aliibacillus thermotolerans</name>
    <dbReference type="NCBI Taxonomy" id="1834418"/>
    <lineage>
        <taxon>Bacteria</taxon>
        <taxon>Bacillati</taxon>
        <taxon>Bacillota</taxon>
        <taxon>Bacilli</taxon>
        <taxon>Bacillales</taxon>
        <taxon>Bacillaceae</taxon>
        <taxon>Aliibacillus</taxon>
    </lineage>
</organism>
<proteinExistence type="predicted"/>
<dbReference type="EMBL" id="JBHSPF010000004">
    <property type="protein sequence ID" value="MFC5627382.1"/>
    <property type="molecule type" value="Genomic_DNA"/>
</dbReference>
<dbReference type="RefSeq" id="WP_270898453.1">
    <property type="nucleotide sequence ID" value="NZ_JBHSPF010000004.1"/>
</dbReference>
<protein>
    <submittedName>
        <fullName evidence="2">YlaH-like family protein</fullName>
    </submittedName>
</protein>
<feature type="transmembrane region" description="Helical" evidence="1">
    <location>
        <begin position="50"/>
        <end position="69"/>
    </location>
</feature>
<keyword evidence="1" id="KW-0812">Transmembrane</keyword>
<keyword evidence="3" id="KW-1185">Reference proteome</keyword>
<comment type="caution">
    <text evidence="2">The sequence shown here is derived from an EMBL/GenBank/DDBJ whole genome shotgun (WGS) entry which is preliminary data.</text>
</comment>
<sequence>MEVTREHLSWIAGLLQVHENPVLGFWLLYTAVVIMSALVYHLGFAKKLKVWQHIVIYVLLLIGAFPLTIFAIGMAVVESLIAAALVLTIYRIRHRQRRKQGQAVSNG</sequence>
<keyword evidence="1" id="KW-1133">Transmembrane helix</keyword>
<evidence type="ECO:0000256" key="1">
    <source>
        <dbReference type="SAM" id="Phobius"/>
    </source>
</evidence>
<keyword evidence="1" id="KW-0472">Membrane</keyword>
<dbReference type="InterPro" id="IPR025620">
    <property type="entry name" value="YlaH"/>
</dbReference>